<dbReference type="PRINTS" id="PR00313">
    <property type="entry name" value="CABNDNGRPT"/>
</dbReference>
<keyword evidence="2" id="KW-0677">Repeat</keyword>
<dbReference type="PANTHER" id="PTHR23221:SF7">
    <property type="entry name" value="PHOSPHATIDYLINOSITOL-GLYCAN-SPECIFIC PHOSPHOLIPASE D"/>
    <property type="match status" value="1"/>
</dbReference>
<proteinExistence type="predicted"/>
<reference evidence="6 7" key="1">
    <citation type="submission" date="2008-07" db="EMBL/GenBank/DDBJ databases">
        <authorList>
            <person name="Tandeau de Marsac N."/>
            <person name="Ferriera S."/>
            <person name="Johnson J."/>
            <person name="Kravitz S."/>
            <person name="Beeson K."/>
            <person name="Sutton G."/>
            <person name="Rogers Y.-H."/>
            <person name="Friedman R."/>
            <person name="Frazier M."/>
            <person name="Venter J.C."/>
        </authorList>
    </citation>
    <scope>NUCLEOTIDE SEQUENCE [LARGE SCALE GENOMIC DNA]</scope>
    <source>
        <strain evidence="6 7">PCC 7420</strain>
    </source>
</reference>
<dbReference type="GO" id="GO:0005509">
    <property type="term" value="F:calcium ion binding"/>
    <property type="evidence" value="ECO:0007669"/>
    <property type="project" value="InterPro"/>
</dbReference>
<feature type="domain" description="Cadherin" evidence="5">
    <location>
        <begin position="813"/>
        <end position="924"/>
    </location>
</feature>
<dbReference type="Pfam" id="PF17892">
    <property type="entry name" value="Cadherin_5"/>
    <property type="match status" value="1"/>
</dbReference>
<dbReference type="SUPFAM" id="SSF69318">
    <property type="entry name" value="Integrin alpha N-terminal domain"/>
    <property type="match status" value="3"/>
</dbReference>
<dbReference type="Pfam" id="PF14252">
    <property type="entry name" value="DUF4347"/>
    <property type="match status" value="1"/>
</dbReference>
<accession>B4VJN7</accession>
<evidence type="ECO:0000313" key="7">
    <source>
        <dbReference type="Proteomes" id="UP000003835"/>
    </source>
</evidence>
<dbReference type="InterPro" id="IPR041690">
    <property type="entry name" value="Cadherin_5"/>
</dbReference>
<dbReference type="Pfam" id="PF01839">
    <property type="entry name" value="FG-GAP"/>
    <property type="match status" value="5"/>
</dbReference>
<dbReference type="Gene3D" id="2.60.40.10">
    <property type="entry name" value="Immunoglobulins"/>
    <property type="match status" value="2"/>
</dbReference>
<dbReference type="PANTHER" id="PTHR23221">
    <property type="entry name" value="GLYCOSYLPHOSPHATIDYLINOSITOL PHOSPHOLIPASE D"/>
    <property type="match status" value="1"/>
</dbReference>
<dbReference type="InterPro" id="IPR001343">
    <property type="entry name" value="Hemolysn_Ca-bd"/>
</dbReference>
<dbReference type="SUPFAM" id="SSF49313">
    <property type="entry name" value="Cadherin-like"/>
    <property type="match status" value="2"/>
</dbReference>
<keyword evidence="1" id="KW-0732">Signal</keyword>
<feature type="domain" description="Cadherin" evidence="5">
    <location>
        <begin position="1646"/>
        <end position="1752"/>
    </location>
</feature>
<evidence type="ECO:0000259" key="5">
    <source>
        <dbReference type="PROSITE" id="PS50268"/>
    </source>
</evidence>
<dbReference type="Gene3D" id="2.150.10.10">
    <property type="entry name" value="Serralysin-like metalloprotease, C-terminal"/>
    <property type="match status" value="3"/>
</dbReference>
<dbReference type="RefSeq" id="WP_006098963.1">
    <property type="nucleotide sequence ID" value="NZ_DS989843.1"/>
</dbReference>
<dbReference type="STRING" id="118168.MC7420_3026"/>
<keyword evidence="4" id="KW-0325">Glycoprotein</keyword>
<gene>
    <name evidence="6" type="ORF">MC7420_3026</name>
</gene>
<dbReference type="PROSITE" id="PS50268">
    <property type="entry name" value="CADHERIN_2"/>
    <property type="match status" value="2"/>
</dbReference>
<dbReference type="InterPro" id="IPR013783">
    <property type="entry name" value="Ig-like_fold"/>
</dbReference>
<dbReference type="PRINTS" id="PR01185">
    <property type="entry name" value="INTEGRINA"/>
</dbReference>
<dbReference type="InterPro" id="IPR011049">
    <property type="entry name" value="Serralysin-like_metalloprot_C"/>
</dbReference>
<dbReference type="GO" id="GO:0007156">
    <property type="term" value="P:homophilic cell adhesion via plasma membrane adhesion molecules"/>
    <property type="evidence" value="ECO:0007669"/>
    <property type="project" value="InterPro"/>
</dbReference>
<dbReference type="eggNOG" id="COG2931">
    <property type="taxonomic scope" value="Bacteria"/>
</dbReference>
<dbReference type="GO" id="GO:0008305">
    <property type="term" value="C:integrin complex"/>
    <property type="evidence" value="ECO:0007669"/>
    <property type="project" value="InterPro"/>
</dbReference>
<dbReference type="Pfam" id="PF05345">
    <property type="entry name" value="He_PIG"/>
    <property type="match status" value="2"/>
</dbReference>
<evidence type="ECO:0000256" key="1">
    <source>
        <dbReference type="ARBA" id="ARBA00022729"/>
    </source>
</evidence>
<keyword evidence="7" id="KW-1185">Reference proteome</keyword>
<dbReference type="Gene3D" id="2.130.10.130">
    <property type="entry name" value="Integrin alpha, N-terminal"/>
    <property type="match status" value="6"/>
</dbReference>
<dbReference type="Pfam" id="PF00353">
    <property type="entry name" value="HemolysinCabind"/>
    <property type="match status" value="5"/>
</dbReference>
<dbReference type="InterPro" id="IPR018511">
    <property type="entry name" value="Hemolysin-typ_Ca-bd_CS"/>
</dbReference>
<evidence type="ECO:0000256" key="2">
    <source>
        <dbReference type="ARBA" id="ARBA00022737"/>
    </source>
</evidence>
<organism evidence="6 7">
    <name type="scientific">Coleofasciculus chthonoplastes PCC 7420</name>
    <dbReference type="NCBI Taxonomy" id="118168"/>
    <lineage>
        <taxon>Bacteria</taxon>
        <taxon>Bacillati</taxon>
        <taxon>Cyanobacteriota</taxon>
        <taxon>Cyanophyceae</taxon>
        <taxon>Coleofasciculales</taxon>
        <taxon>Coleofasciculaceae</taxon>
        <taxon>Coleofasciculus</taxon>
    </lineage>
</organism>
<sequence>MLSHNRGILVFIDPAIKNYSTLVKGIIPEAEGIVLDPRVDGVKQITQVLAGCRNIQAIHIVSHGSPGCLYLGNSQLNISTLQDYARDLQHWSEALTADADILIYGCNVAAELPTLLPQGISFIDWLSRLTGAKIAASVNLTGSAALGGDWDLQVTTGEIKASLAFPADVMATYDAVLASSSINLDDDLEQTVNLVTRPEAIIAAQSNSLQSFLNLADLNGSNGFVIEDIPGWDRRFSPAGDINNDGIDDLIISVPENPRGSYVVFGDSQVGATGIVELSDINGSNGFRIYGGNDFVRDAGDVNGDGIDDLMIGDAWAGPSGLGAISVVFGSSQVGATGALNPSDLDGSNGFRIYGVTDLGTGAIFGDVGDINNDGINDLIILEGSDGGANSAVVVFGDSQVGATGTVDPLALDGSNGFILESNSLRLSPSENAFSSGDLNGDGIDDLIIGASMADPNGKNEAGETYVIFGFGTSPVSANVTLERSFLNGSNGFVINGINAGDQSGFSVSYLGDINNDNVGDLLIGTGDAGESYVLFGGSQVGATGTRELSDLNGSNGFVINGVDVEDQSGFSVSGIADINHDGINDLLIGAPDADANGNIDAGVSYVVFGSSQIGSTGTLELSELNGSNGFAINGIHTDDELGFAVSHAGDINGDGVDDLMIADERGDSLDKFRDQDDYLYLVFGNAPPELDLNGSDSGINYTATFTATPIPIAESEFTLTDLNSTTVANTTVQITNLLDGVDEVLTANTSGTNITAHYNTNTGMLSLTGVDTVANYQQVLGTVTYSNTATTPDTTNRTIEFVVNDGGTHSNLSSLATTTVSFNSTPNFTSTEITGVDEDNSYVYNIITSDADSGDTLTINATTLPGWLSFIDNGDGTATLTGTPTNDQVGDHNVELVVTDSAGATDNQIFDITVANTNDAPTLTTAIPDQNTTTGSSVNWDISGNFTDIDVGDTLTYTATNLPTGLSLDTGTGIISGTVADSAIATHSITVTASDGNGGSVSDIFDVTVGNGLHSFFNLANLNGNNGFVINGIGFYLWEGYSVSHAGDINDDGIDDLIIGSSFANPNGNSGAGESYVVFGGTNVGTSGTLELSTLNGSNGFVINGIDIGDNSGHSVSHAGDINNDGIDDLIIGSLGASYVMFGGTNVGATGILELSTLNGTNGFVINGIDSSFSVSDAGDINDDGIDDLIIGAPEADPNGNSGAGKSYVVFGGTNVGASGIFELSSLNGTSGFVINGINTYDGSGCSVSDAGDINNDGINDLIIGAPGADPNGNSGAGKSYVVFGGTNVGASGIFELSSLNGTSGFVINGINTYDGSGCSVSDAGDINNDGINDLIIGAPNADPNGNSGGESYVVFGGTNVGATDILELSALTGTNGFVINGDTYDHSGWSVSDAGDINYDGIDDVIIGVPLADVGESYDAGASYVVFGGTNVGASGILELSSLNGANGFVINGIDASDNSGISVSNAGDINHDGIDDLIVGARFDELYVNEFAAESYVIFGNALPLLDLNGSAAGINHTATFTATPIPIVESGFTLTDFNSTTVANTTVQITNLLDGANEVLTANTTGTNITAQYNANTGMLSLAGVDTVANYQQVLGTVTYTNTATTPDMSDRTIEFVVNDGATHSNLSPLATTTVSFNSAPIANDDTVTTDEDTAVTIAVLDNDSDPDNNTLNLSSIDTTNTLGIVTLNPDNTLTYNPDTAFQSLGQGETTTDNLTYTLSDGNGGTATATVTVTVTGINDTPTLTPINKTGDEDTIISFSANDFTTAFNDPEGTSLSQISVISLPNQGVLNLNGNTVQAGDEITVADLDNLTFTPDADFNGNTSFVWNASDGTNFAAGTTLTMTVNAVNDNPVATDDSATTTQDTAITINVLANDSDPVEADSLHIDTFDSTSASGGTIILDDNSTPNDLTDDKLLYTPATGYIGADSFSYSLSDSNGGTATATVNVTINPANSLTLIGTPQDDTLTADSGDDFLFGLSGNDVLQAKAGNDFTDGGDGDDVLSGDAGQDNLFGNLGNDLIDGGEGEDVLDGGDGDDMLFGGQENDLLLGQLGNDFLDGGDGNDYLDSGKGNDQVFGGNGNDMLLGNLGADFLRGGAGNDLLEAGEGNDILFGDADNDTLTGGAGDDLIRGDTGDDLLDGGVGNDGLFGGSGADQFLLRMGAGMDMVFDFSDGEDSFLLSDGLTFAQLTITASSFSTLIQIQSSGELLATVFGVSANLITAADFTIG</sequence>
<dbReference type="OrthoDB" id="468610at2"/>
<dbReference type="InterPro" id="IPR028994">
    <property type="entry name" value="Integrin_alpha_N"/>
</dbReference>
<dbReference type="InterPro" id="IPR025592">
    <property type="entry name" value="DUF4347"/>
</dbReference>
<dbReference type="SMART" id="SM00736">
    <property type="entry name" value="CADG"/>
    <property type="match status" value="2"/>
</dbReference>
<dbReference type="NCBIfam" id="NF012211">
    <property type="entry name" value="tand_rpt_95"/>
    <property type="match status" value="3"/>
</dbReference>
<dbReference type="InterPro" id="IPR013517">
    <property type="entry name" value="FG-GAP"/>
</dbReference>
<dbReference type="eggNOG" id="COG5276">
    <property type="taxonomic scope" value="Bacteria"/>
</dbReference>
<protein>
    <submittedName>
        <fullName evidence="6">Putative Ig domain family</fullName>
    </submittedName>
</protein>
<dbReference type="PROSITE" id="PS00330">
    <property type="entry name" value="HEMOLYSIN_CALCIUM"/>
    <property type="match status" value="5"/>
</dbReference>
<dbReference type="GO" id="GO:0016787">
    <property type="term" value="F:hydrolase activity"/>
    <property type="evidence" value="ECO:0007669"/>
    <property type="project" value="UniProtKB-KW"/>
</dbReference>
<evidence type="ECO:0000313" key="6">
    <source>
        <dbReference type="EMBL" id="EDX77702.1"/>
    </source>
</evidence>
<keyword evidence="3" id="KW-0378">Hydrolase</keyword>
<dbReference type="EMBL" id="DS989843">
    <property type="protein sequence ID" value="EDX77702.1"/>
    <property type="molecule type" value="Genomic_DNA"/>
</dbReference>
<evidence type="ECO:0000256" key="3">
    <source>
        <dbReference type="ARBA" id="ARBA00022801"/>
    </source>
</evidence>
<dbReference type="Proteomes" id="UP000003835">
    <property type="component" value="Unassembled WGS sequence"/>
</dbReference>
<dbReference type="Gene3D" id="2.60.40.2810">
    <property type="match status" value="1"/>
</dbReference>
<dbReference type="InterPro" id="IPR000413">
    <property type="entry name" value="Integrin_alpha"/>
</dbReference>
<dbReference type="InterPro" id="IPR015919">
    <property type="entry name" value="Cadherin-like_sf"/>
</dbReference>
<dbReference type="SMART" id="SM00191">
    <property type="entry name" value="Int_alpha"/>
    <property type="match status" value="13"/>
</dbReference>
<dbReference type="PROSITE" id="PS51470">
    <property type="entry name" value="FG_GAP"/>
    <property type="match status" value="4"/>
</dbReference>
<name>B4VJN7_9CYAN</name>
<dbReference type="HOGENOM" id="CLU_237554_0_0_3"/>
<dbReference type="InterPro" id="IPR013519">
    <property type="entry name" value="Int_alpha_beta-p"/>
</dbReference>
<dbReference type="SUPFAM" id="SSF51120">
    <property type="entry name" value="beta-Roll"/>
    <property type="match status" value="2"/>
</dbReference>
<dbReference type="InterPro" id="IPR002126">
    <property type="entry name" value="Cadherin-like_dom"/>
</dbReference>
<dbReference type="InterPro" id="IPR006644">
    <property type="entry name" value="Cadg"/>
</dbReference>
<dbReference type="Pfam" id="PF17963">
    <property type="entry name" value="Big_9"/>
    <property type="match status" value="2"/>
</dbReference>
<evidence type="ECO:0000256" key="4">
    <source>
        <dbReference type="ARBA" id="ARBA00023180"/>
    </source>
</evidence>
<dbReference type="Gene3D" id="2.60.40.3440">
    <property type="match status" value="1"/>
</dbReference>